<accession>A0ABS5BRS4</accession>
<evidence type="ECO:0000313" key="3">
    <source>
        <dbReference type="Proteomes" id="UP000676565"/>
    </source>
</evidence>
<dbReference type="SUPFAM" id="SSF54593">
    <property type="entry name" value="Glyoxalase/Bleomycin resistance protein/Dihydroxybiphenyl dioxygenase"/>
    <property type="match status" value="1"/>
</dbReference>
<dbReference type="Pfam" id="PF00903">
    <property type="entry name" value="Glyoxalase"/>
    <property type="match status" value="1"/>
</dbReference>
<reference evidence="2 3" key="1">
    <citation type="submission" date="2021-04" db="EMBL/GenBank/DDBJ databases">
        <authorList>
            <person name="Ivanova A."/>
        </authorList>
    </citation>
    <scope>NUCLEOTIDE SEQUENCE [LARGE SCALE GENOMIC DNA]</scope>
    <source>
        <strain evidence="2 3">G18</strain>
    </source>
</reference>
<organism evidence="2 3">
    <name type="scientific">Gemmata palustris</name>
    <dbReference type="NCBI Taxonomy" id="2822762"/>
    <lineage>
        <taxon>Bacteria</taxon>
        <taxon>Pseudomonadati</taxon>
        <taxon>Planctomycetota</taxon>
        <taxon>Planctomycetia</taxon>
        <taxon>Gemmatales</taxon>
        <taxon>Gemmataceae</taxon>
        <taxon>Gemmata</taxon>
    </lineage>
</organism>
<dbReference type="Gene3D" id="3.10.180.10">
    <property type="entry name" value="2,3-Dihydroxybiphenyl 1,2-Dioxygenase, domain 1"/>
    <property type="match status" value="1"/>
</dbReference>
<keyword evidence="3" id="KW-1185">Reference proteome</keyword>
<dbReference type="InterPro" id="IPR037523">
    <property type="entry name" value="VOC_core"/>
</dbReference>
<name>A0ABS5BRS4_9BACT</name>
<evidence type="ECO:0000259" key="1">
    <source>
        <dbReference type="PROSITE" id="PS51819"/>
    </source>
</evidence>
<feature type="domain" description="VOC" evidence="1">
    <location>
        <begin position="8"/>
        <end position="120"/>
    </location>
</feature>
<proteinExistence type="predicted"/>
<dbReference type="PANTHER" id="PTHR39175">
    <property type="entry name" value="FAMILY PROTEIN, PUTATIVE (AFU_ORTHOLOGUE AFUA_3G15060)-RELATED"/>
    <property type="match status" value="1"/>
</dbReference>
<sequence length="136" mass="15270">MAGLNVTHLDHCSVLITDVAQARAFYAGVLGLKEIPKPKTFDFVALWFQLGDGQTLHLLQKPQPDSRSPRHFALRVPDVAQAREHFRTQRIEIQETGPIPHCDRFFVSDPDGNRIEIIQWLEPYDPAASGAGQLDT</sequence>
<dbReference type="RefSeq" id="WP_210654516.1">
    <property type="nucleotide sequence ID" value="NZ_JAGKQQ010000001.1"/>
</dbReference>
<protein>
    <submittedName>
        <fullName evidence="2">VOC family protein</fullName>
    </submittedName>
</protein>
<dbReference type="InterPro" id="IPR029068">
    <property type="entry name" value="Glyas_Bleomycin-R_OHBP_Dase"/>
</dbReference>
<dbReference type="PROSITE" id="PS51819">
    <property type="entry name" value="VOC"/>
    <property type="match status" value="1"/>
</dbReference>
<dbReference type="EMBL" id="JAGKQQ010000001">
    <property type="protein sequence ID" value="MBP3956416.1"/>
    <property type="molecule type" value="Genomic_DNA"/>
</dbReference>
<gene>
    <name evidence="2" type="ORF">J8F10_14125</name>
</gene>
<dbReference type="InterPro" id="IPR004360">
    <property type="entry name" value="Glyas_Fos-R_dOase_dom"/>
</dbReference>
<comment type="caution">
    <text evidence="2">The sequence shown here is derived from an EMBL/GenBank/DDBJ whole genome shotgun (WGS) entry which is preliminary data.</text>
</comment>
<evidence type="ECO:0000313" key="2">
    <source>
        <dbReference type="EMBL" id="MBP3956416.1"/>
    </source>
</evidence>
<dbReference type="Proteomes" id="UP000676565">
    <property type="component" value="Unassembled WGS sequence"/>
</dbReference>
<dbReference type="PANTHER" id="PTHR39175:SF1">
    <property type="entry name" value="FAMILY PROTEIN, PUTATIVE (AFU_ORTHOLOGUE AFUA_3G15060)-RELATED"/>
    <property type="match status" value="1"/>
</dbReference>